<dbReference type="Proteomes" id="UP000433876">
    <property type="component" value="Unassembled WGS sequence"/>
</dbReference>
<proteinExistence type="predicted"/>
<dbReference type="AlphaFoldDB" id="A0A8S8ZR61"/>
<keyword evidence="1" id="KW-0175">Coiled coil</keyword>
<accession>A0A8S8ZR61</accession>
<sequence>MDPAVVVNLFNAMNMGLVGNSQIDPAVFAALLGITQSLQAVQIVPGGLQSLASPQQDLNLGSLQSKLSNAAAQIREIQDSLRPIVSQTGRDVIDKLEVAMTKLYKLAVFIRGDYDDREPDTTHRDELLKQAVHAFKEVKDCAEAGLNKISRLHSQVMEIENMVINPAKQDVAALLESNENEVKNLQDQIRNSETSVNTLEHSVWQQSQAVSSLHDRISSTRDAKLASDIAANLLMPDFAPFQFTIFTLGIGNAINGGPLDPFNLQGELNEANRLLQDAQRRHRDAANELNNLRMKRMGLESRLSAARQTAALIPGVSTLANTTNTNCIMLQRQFGPLKEASAQLLLSVGKVQDSLMDQALLDEASMVKDEVINEYGGDIPDEVQEMAAETDERMSLVVTVPSIRA</sequence>
<organism evidence="2 3">
    <name type="scientific">Sordaria macrospora</name>
    <dbReference type="NCBI Taxonomy" id="5147"/>
    <lineage>
        <taxon>Eukaryota</taxon>
        <taxon>Fungi</taxon>
        <taxon>Dikarya</taxon>
        <taxon>Ascomycota</taxon>
        <taxon>Pezizomycotina</taxon>
        <taxon>Sordariomycetes</taxon>
        <taxon>Sordariomycetidae</taxon>
        <taxon>Sordariales</taxon>
        <taxon>Sordariaceae</taxon>
        <taxon>Sordaria</taxon>
    </lineage>
</organism>
<protein>
    <submittedName>
        <fullName evidence="2">Uncharacterized protein</fullName>
    </submittedName>
</protein>
<evidence type="ECO:0000313" key="3">
    <source>
        <dbReference type="Proteomes" id="UP000433876"/>
    </source>
</evidence>
<dbReference type="VEuPathDB" id="FungiDB:SMAC_02175"/>
<evidence type="ECO:0000256" key="1">
    <source>
        <dbReference type="SAM" id="Coils"/>
    </source>
</evidence>
<feature type="coiled-coil region" evidence="1">
    <location>
        <begin position="168"/>
        <end position="202"/>
    </location>
</feature>
<dbReference type="EMBL" id="NMPR01000039">
    <property type="protein sequence ID" value="KAA8633327.1"/>
    <property type="molecule type" value="Genomic_DNA"/>
</dbReference>
<reference evidence="2 3" key="1">
    <citation type="submission" date="2017-07" db="EMBL/GenBank/DDBJ databases">
        <title>Genome sequence of the Sordaria macrospora wild type strain R19027.</title>
        <authorList>
            <person name="Nowrousian M."/>
            <person name="Teichert I."/>
            <person name="Kueck U."/>
        </authorList>
    </citation>
    <scope>NUCLEOTIDE SEQUENCE [LARGE SCALE GENOMIC DNA]</scope>
    <source>
        <strain evidence="2 3">R19027</strain>
        <tissue evidence="2">Mycelium</tissue>
    </source>
</reference>
<feature type="coiled-coil region" evidence="1">
    <location>
        <begin position="268"/>
        <end position="309"/>
    </location>
</feature>
<evidence type="ECO:0000313" key="2">
    <source>
        <dbReference type="EMBL" id="KAA8633327.1"/>
    </source>
</evidence>
<gene>
    <name evidence="2" type="ORF">SMACR_02175</name>
</gene>
<comment type="caution">
    <text evidence="2">The sequence shown here is derived from an EMBL/GenBank/DDBJ whole genome shotgun (WGS) entry which is preliminary data.</text>
</comment>
<dbReference type="OMA" id="VMEIENM"/>
<name>A0A8S8ZR61_SORMA</name>